<accession>X1VHK3</accession>
<dbReference type="InterPro" id="IPR036291">
    <property type="entry name" value="NAD(P)-bd_dom_sf"/>
</dbReference>
<dbReference type="InterPro" id="IPR001509">
    <property type="entry name" value="Epimerase_deHydtase"/>
</dbReference>
<feature type="non-terminal residue" evidence="2">
    <location>
        <position position="1"/>
    </location>
</feature>
<evidence type="ECO:0000259" key="1">
    <source>
        <dbReference type="Pfam" id="PF01370"/>
    </source>
</evidence>
<comment type="caution">
    <text evidence="2">The sequence shown here is derived from an EMBL/GenBank/DDBJ whole genome shotgun (WGS) entry which is preliminary data.</text>
</comment>
<protein>
    <recommendedName>
        <fullName evidence="1">NAD-dependent epimerase/dehydratase domain-containing protein</fullName>
    </recommendedName>
</protein>
<dbReference type="AlphaFoldDB" id="X1VHK3"/>
<dbReference type="Gene3D" id="3.90.25.10">
    <property type="entry name" value="UDP-galactose 4-epimerase, domain 1"/>
    <property type="match status" value="2"/>
</dbReference>
<evidence type="ECO:0000313" key="2">
    <source>
        <dbReference type="EMBL" id="GAJ14366.1"/>
    </source>
</evidence>
<proteinExistence type="predicted"/>
<dbReference type="Pfam" id="PF01370">
    <property type="entry name" value="Epimerase"/>
    <property type="match status" value="1"/>
</dbReference>
<reference evidence="2" key="1">
    <citation type="journal article" date="2014" name="Front. Microbiol.">
        <title>High frequency of phylogenetically diverse reductive dehalogenase-homologous genes in deep subseafloor sedimentary metagenomes.</title>
        <authorList>
            <person name="Kawai M."/>
            <person name="Futagami T."/>
            <person name="Toyoda A."/>
            <person name="Takaki Y."/>
            <person name="Nishi S."/>
            <person name="Hori S."/>
            <person name="Arai W."/>
            <person name="Tsubouchi T."/>
            <person name="Morono Y."/>
            <person name="Uchiyama I."/>
            <person name="Ito T."/>
            <person name="Fujiyama A."/>
            <person name="Inagaki F."/>
            <person name="Takami H."/>
        </authorList>
    </citation>
    <scope>NUCLEOTIDE SEQUENCE</scope>
    <source>
        <strain evidence="2">Expedition CK06-06</strain>
    </source>
</reference>
<dbReference type="EMBL" id="BARW01032556">
    <property type="protein sequence ID" value="GAJ14366.1"/>
    <property type="molecule type" value="Genomic_DNA"/>
</dbReference>
<organism evidence="2">
    <name type="scientific">marine sediment metagenome</name>
    <dbReference type="NCBI Taxonomy" id="412755"/>
    <lineage>
        <taxon>unclassified sequences</taxon>
        <taxon>metagenomes</taxon>
        <taxon>ecological metagenomes</taxon>
    </lineage>
</organism>
<gene>
    <name evidence="2" type="ORF">S12H4_51505</name>
</gene>
<feature type="domain" description="NAD-dependent epimerase/dehydratase" evidence="1">
    <location>
        <begin position="3"/>
        <end position="53"/>
    </location>
</feature>
<sequence>FDFINKLKQNPRELEILGDGTQEKPYLYIDDCIDGILFGLKHSQERVNVLNLGTDSSINVTAIASMVVEAMGLSGVKFIYTGGNRGWRGDVPQVRNVAGRYLLFVPDLDKHFGI</sequence>
<name>X1VHK3_9ZZZZ</name>
<dbReference type="SUPFAM" id="SSF51735">
    <property type="entry name" value="NAD(P)-binding Rossmann-fold domains"/>
    <property type="match status" value="1"/>
</dbReference>